<keyword evidence="4" id="KW-1185">Reference proteome</keyword>
<feature type="signal peptide" evidence="2">
    <location>
        <begin position="1"/>
        <end position="19"/>
    </location>
</feature>
<dbReference type="EMBL" id="CP073910">
    <property type="protein sequence ID" value="QUT08348.1"/>
    <property type="molecule type" value="Genomic_DNA"/>
</dbReference>
<feature type="compositionally biased region" description="Low complexity" evidence="1">
    <location>
        <begin position="53"/>
        <end position="75"/>
    </location>
</feature>
<name>A0A975KBI5_9SPHN</name>
<feature type="region of interest" description="Disordered" evidence="1">
    <location>
        <begin position="17"/>
        <end position="205"/>
    </location>
</feature>
<feature type="compositionally biased region" description="Low complexity" evidence="1">
    <location>
        <begin position="191"/>
        <end position="202"/>
    </location>
</feature>
<feature type="compositionally biased region" description="Basic and acidic residues" evidence="1">
    <location>
        <begin position="38"/>
        <end position="48"/>
    </location>
</feature>
<keyword evidence="2" id="KW-0732">Signal</keyword>
<dbReference type="Pfam" id="PF11776">
    <property type="entry name" value="RcnB"/>
    <property type="match status" value="1"/>
</dbReference>
<feature type="compositionally biased region" description="Basic and acidic residues" evidence="1">
    <location>
        <begin position="128"/>
        <end position="144"/>
    </location>
</feature>
<evidence type="ECO:0000313" key="3">
    <source>
        <dbReference type="EMBL" id="QUT08348.1"/>
    </source>
</evidence>
<dbReference type="KEGG" id="spph:KFK14_18800"/>
<dbReference type="Gene3D" id="3.10.450.160">
    <property type="entry name" value="inner membrane protein cigr"/>
    <property type="match status" value="1"/>
</dbReference>
<feature type="compositionally biased region" description="Low complexity" evidence="1">
    <location>
        <begin position="94"/>
        <end position="118"/>
    </location>
</feature>
<dbReference type="AlphaFoldDB" id="A0A975KBI5"/>
<proteinExistence type="predicted"/>
<feature type="chain" id="PRO_5037077280" evidence="2">
    <location>
        <begin position="20"/>
        <end position="323"/>
    </location>
</feature>
<protein>
    <submittedName>
        <fullName evidence="3">RcnB family protein</fullName>
    </submittedName>
</protein>
<evidence type="ECO:0000313" key="4">
    <source>
        <dbReference type="Proteomes" id="UP000681425"/>
    </source>
</evidence>
<dbReference type="Proteomes" id="UP000681425">
    <property type="component" value="Chromosome"/>
</dbReference>
<sequence length="323" mass="38508">MLAGLMAATILSAATPAMAQDAGRRDWGGTRSNNLETRGGDRTPRGDRGGQWQGRQQRPQAAPQAQPQASAQAQGKMQERRRYMEQRPSGDNGQWRQNNQWQQAQAAQAAQQARQTQQRVESSSTLGRDSRAWRDERRNARQDGRTIPGSTEGWRNRTGDDRRDRDANWRNNDDRRDSNWRNDNRRDNDWRNNGQRYGNNRNWAYNGGRLNDRQRWQDQRRWDSGWRNDRRYDWRSYRNSYRSIYSPGRYYAPRGWSYGYRPFSSGIFIDSMFYSNNYWLDDPYEYRLPPAYGSMRWIRYYDDALLVDMRDGYVVDVIRNFFW</sequence>
<gene>
    <name evidence="3" type="ORF">KFK14_18800</name>
</gene>
<accession>A0A975KBI5</accession>
<evidence type="ECO:0000256" key="2">
    <source>
        <dbReference type="SAM" id="SignalP"/>
    </source>
</evidence>
<evidence type="ECO:0000256" key="1">
    <source>
        <dbReference type="SAM" id="MobiDB-lite"/>
    </source>
</evidence>
<reference evidence="3" key="1">
    <citation type="submission" date="2021-04" db="EMBL/GenBank/DDBJ databases">
        <title>Isolation of p-tert-butylphenol degrading bacteria Sphingobium phenoxybenzoativorans Tas13 from active sludge.</title>
        <authorList>
            <person name="Li Y."/>
        </authorList>
    </citation>
    <scope>NUCLEOTIDE SEQUENCE</scope>
    <source>
        <strain evidence="3">Tas13</strain>
    </source>
</reference>
<feature type="compositionally biased region" description="Basic and acidic residues" evidence="1">
    <location>
        <begin position="154"/>
        <end position="190"/>
    </location>
</feature>
<dbReference type="InterPro" id="IPR024572">
    <property type="entry name" value="RcnB"/>
</dbReference>
<organism evidence="3 4">
    <name type="scientific">Sphingobium phenoxybenzoativorans</name>
    <dbReference type="NCBI Taxonomy" id="1592790"/>
    <lineage>
        <taxon>Bacteria</taxon>
        <taxon>Pseudomonadati</taxon>
        <taxon>Pseudomonadota</taxon>
        <taxon>Alphaproteobacteria</taxon>
        <taxon>Sphingomonadales</taxon>
        <taxon>Sphingomonadaceae</taxon>
        <taxon>Sphingobium</taxon>
    </lineage>
</organism>